<reference evidence="15 17" key="1">
    <citation type="submission" date="2015-04" db="EMBL/GenBank/DDBJ databases">
        <authorList>
            <person name="Calcutt M.J."/>
            <person name="Foecking M.F."/>
        </authorList>
    </citation>
    <scope>NUCLEOTIDE SEQUENCE [LARGE SCALE GENOMIC DNA]</scope>
    <source>
        <strain evidence="15 17">199/55</strain>
    </source>
</reference>
<evidence type="ECO:0000256" key="1">
    <source>
        <dbReference type="ARBA" id="ARBA00004429"/>
    </source>
</evidence>
<dbReference type="RefSeq" id="WP_063514008.1">
    <property type="nucleotide sequence ID" value="NZ_CP011158.1"/>
</dbReference>
<evidence type="ECO:0000256" key="13">
    <source>
        <dbReference type="SAM" id="Phobius"/>
    </source>
</evidence>
<evidence type="ECO:0000256" key="11">
    <source>
        <dbReference type="ARBA" id="ARBA00024816"/>
    </source>
</evidence>
<evidence type="ECO:0000256" key="3">
    <source>
        <dbReference type="ARBA" id="ARBA00022093"/>
    </source>
</evidence>
<dbReference type="EMBL" id="CP011158">
    <property type="protein sequence ID" value="ANB91431.1"/>
    <property type="molecule type" value="Genomic_DNA"/>
</dbReference>
<dbReference type="AlphaFoldDB" id="A0A160GES2"/>
<dbReference type="InterPro" id="IPR002898">
    <property type="entry name" value="MotA_ExbB_proton_chnl"/>
</dbReference>
<dbReference type="Proteomes" id="UP000255102">
    <property type="component" value="Unassembled WGS sequence"/>
</dbReference>
<keyword evidence="10 13" id="KW-0472">Membrane</keyword>
<evidence type="ECO:0000313" key="18">
    <source>
        <dbReference type="Proteomes" id="UP000255102"/>
    </source>
</evidence>
<evidence type="ECO:0000256" key="8">
    <source>
        <dbReference type="ARBA" id="ARBA00022927"/>
    </source>
</evidence>
<feature type="transmembrane region" description="Helical" evidence="13">
    <location>
        <begin position="94"/>
        <end position="119"/>
    </location>
</feature>
<dbReference type="PANTHER" id="PTHR30625">
    <property type="entry name" value="PROTEIN TOLQ"/>
    <property type="match status" value="1"/>
</dbReference>
<gene>
    <name evidence="16" type="primary">tolQ</name>
    <name evidence="15" type="ORF">MOVS_04945</name>
    <name evidence="16" type="ORF">NCTC11227_01035</name>
</gene>
<dbReference type="InterPro" id="IPR050790">
    <property type="entry name" value="ExbB/TolQ_transport"/>
</dbReference>
<reference evidence="16 18" key="2">
    <citation type="submission" date="2018-06" db="EMBL/GenBank/DDBJ databases">
        <authorList>
            <consortium name="Pathogen Informatics"/>
            <person name="Doyle S."/>
        </authorList>
    </citation>
    <scope>NUCLEOTIDE SEQUENCE [LARGE SCALE GENOMIC DNA]</scope>
    <source>
        <strain evidence="16 18">NCTC11227</strain>
    </source>
</reference>
<evidence type="ECO:0000256" key="12">
    <source>
        <dbReference type="RuleBase" id="RU004057"/>
    </source>
</evidence>
<evidence type="ECO:0000259" key="14">
    <source>
        <dbReference type="Pfam" id="PF01618"/>
    </source>
</evidence>
<feature type="domain" description="MotA/TolQ/ExbB proton channel" evidence="14">
    <location>
        <begin position="68"/>
        <end position="167"/>
    </location>
</feature>
<dbReference type="STRING" id="29433.MOVS_04945"/>
<evidence type="ECO:0000256" key="10">
    <source>
        <dbReference type="ARBA" id="ARBA00023136"/>
    </source>
</evidence>
<proteinExistence type="inferred from homology"/>
<dbReference type="Pfam" id="PF01618">
    <property type="entry name" value="MotA_ExbB"/>
    <property type="match status" value="1"/>
</dbReference>
<keyword evidence="9 13" id="KW-1133">Transmembrane helix</keyword>
<evidence type="ECO:0000256" key="5">
    <source>
        <dbReference type="ARBA" id="ARBA00022475"/>
    </source>
</evidence>
<feature type="transmembrane region" description="Helical" evidence="13">
    <location>
        <begin position="139"/>
        <end position="159"/>
    </location>
</feature>
<evidence type="ECO:0000313" key="16">
    <source>
        <dbReference type="EMBL" id="STY87036.1"/>
    </source>
</evidence>
<comment type="similarity">
    <text evidence="12">Belongs to the exbB/tolQ family.</text>
</comment>
<protein>
    <recommendedName>
        <fullName evidence="3">Biopolymer transport protein ExbB</fullName>
    </recommendedName>
</protein>
<evidence type="ECO:0000256" key="7">
    <source>
        <dbReference type="ARBA" id="ARBA00022692"/>
    </source>
</evidence>
<keyword evidence="7 13" id="KW-0812">Transmembrane</keyword>
<feature type="transmembrane region" description="Helical" evidence="13">
    <location>
        <begin position="16"/>
        <end position="37"/>
    </location>
</feature>
<evidence type="ECO:0000256" key="4">
    <source>
        <dbReference type="ARBA" id="ARBA00022448"/>
    </source>
</evidence>
<keyword evidence="6" id="KW-0997">Cell inner membrane</keyword>
<comment type="function">
    <text evidence="11">Involved in the TonB-dependent energy-dependent transport of various receptor-bound substrates. Protects ExbD from proteolytic degradation and functionally stabilizes TonB.</text>
</comment>
<comment type="subunit">
    <text evidence="2">The accessory proteins ExbB and ExbD seem to form a complex with TonB.</text>
</comment>
<evidence type="ECO:0000313" key="17">
    <source>
        <dbReference type="Proteomes" id="UP000076765"/>
    </source>
</evidence>
<comment type="subcellular location">
    <subcellularLocation>
        <location evidence="1">Cell inner membrane</location>
        <topology evidence="1">Multi-pass membrane protein</topology>
    </subcellularLocation>
    <subcellularLocation>
        <location evidence="12">Membrane</location>
        <topology evidence="12">Multi-pass membrane protein</topology>
    </subcellularLocation>
</comment>
<dbReference type="GO" id="GO:0017038">
    <property type="term" value="P:protein import"/>
    <property type="evidence" value="ECO:0007669"/>
    <property type="project" value="TreeGrafter"/>
</dbReference>
<dbReference type="Proteomes" id="UP000076765">
    <property type="component" value="Chromosome"/>
</dbReference>
<keyword evidence="4 12" id="KW-0813">Transport</keyword>
<keyword evidence="5" id="KW-1003">Cell membrane</keyword>
<dbReference type="KEGG" id="moi:MOVS_04945"/>
<evidence type="ECO:0000256" key="2">
    <source>
        <dbReference type="ARBA" id="ARBA00011471"/>
    </source>
</evidence>
<evidence type="ECO:0000256" key="6">
    <source>
        <dbReference type="ARBA" id="ARBA00022519"/>
    </source>
</evidence>
<accession>A0A160GES2</accession>
<dbReference type="EMBL" id="UGPW01000001">
    <property type="protein sequence ID" value="STY87036.1"/>
    <property type="molecule type" value="Genomic_DNA"/>
</dbReference>
<dbReference type="GO" id="GO:0005886">
    <property type="term" value="C:plasma membrane"/>
    <property type="evidence" value="ECO:0007669"/>
    <property type="project" value="UniProtKB-SubCell"/>
</dbReference>
<keyword evidence="17" id="KW-1185">Reference proteome</keyword>
<organism evidence="16 18">
    <name type="scientific">Moraxella ovis</name>
    <dbReference type="NCBI Taxonomy" id="29433"/>
    <lineage>
        <taxon>Bacteria</taxon>
        <taxon>Pseudomonadati</taxon>
        <taxon>Pseudomonadota</taxon>
        <taxon>Gammaproteobacteria</taxon>
        <taxon>Moraxellales</taxon>
        <taxon>Moraxellaceae</taxon>
        <taxon>Moraxella</taxon>
    </lineage>
</organism>
<sequence>MDFAFYWGHTDAVSKTLFFILFALSIISWVVGIIRVIQSHKLANSIGDGLKKSVLGLTDELSGLGFDQRKMVVEQKLLQNIASYRYEMEKGLPILGTTASIAPFIGLFGTVWGIFHALHSVAKSGQAGLAQVAGPVGEALIMTGLGLAVAIPAVVFYNIATRMNKRANHVANDAAHQILAQTAR</sequence>
<evidence type="ECO:0000256" key="9">
    <source>
        <dbReference type="ARBA" id="ARBA00022989"/>
    </source>
</evidence>
<dbReference type="PANTHER" id="PTHR30625:SF14">
    <property type="entry name" value="BIOPOLYMER TRANSPORT PROTEIN EXBB"/>
    <property type="match status" value="1"/>
</dbReference>
<evidence type="ECO:0000313" key="15">
    <source>
        <dbReference type="EMBL" id="ANB91431.1"/>
    </source>
</evidence>
<name>A0A160GES2_9GAMM</name>
<keyword evidence="8 12" id="KW-0653">Protein transport</keyword>